<dbReference type="InterPro" id="IPR005886">
    <property type="entry name" value="UDP_G4E"/>
</dbReference>
<evidence type="ECO:0000313" key="15">
    <source>
        <dbReference type="Proteomes" id="UP000013750"/>
    </source>
</evidence>
<proteinExistence type="inferred from homology"/>
<reference evidence="13 15" key="1">
    <citation type="submission" date="2013-02" db="EMBL/GenBank/DDBJ databases">
        <title>The Genome Sequence of Enterococcus gilvus ATCC BAA-350.</title>
        <authorList>
            <consortium name="The Broad Institute Genome Sequencing Platform"/>
            <consortium name="The Broad Institute Genome Sequencing Center for Infectious Disease"/>
            <person name="Earl A.M."/>
            <person name="Gilmore M.S."/>
            <person name="Lebreton F."/>
            <person name="Walker B."/>
            <person name="Young S.K."/>
            <person name="Zeng Q."/>
            <person name="Gargeya S."/>
            <person name="Fitzgerald M."/>
            <person name="Haas B."/>
            <person name="Abouelleil A."/>
            <person name="Alvarado L."/>
            <person name="Arachchi H.M."/>
            <person name="Berlin A.M."/>
            <person name="Chapman S.B."/>
            <person name="Dewar J."/>
            <person name="Goldberg J."/>
            <person name="Griggs A."/>
            <person name="Gujja S."/>
            <person name="Hansen M."/>
            <person name="Howarth C."/>
            <person name="Imamovic A."/>
            <person name="Larimer J."/>
            <person name="McCowan C."/>
            <person name="Murphy C."/>
            <person name="Neiman D."/>
            <person name="Pearson M."/>
            <person name="Priest M."/>
            <person name="Roberts A."/>
            <person name="Saif S."/>
            <person name="Shea T."/>
            <person name="Sisk P."/>
            <person name="Sykes S."/>
            <person name="Wortman J."/>
            <person name="Nusbaum C."/>
            <person name="Birren B."/>
        </authorList>
    </citation>
    <scope>NUCLEOTIDE SEQUENCE [LARGE SCALE GENOMIC DNA]</scope>
    <source>
        <strain evidence="13 15">ATCC BAA-350</strain>
    </source>
</reference>
<evidence type="ECO:0000256" key="11">
    <source>
        <dbReference type="RuleBase" id="RU366046"/>
    </source>
</evidence>
<dbReference type="GO" id="GO:0033499">
    <property type="term" value="P:galactose catabolic process via UDP-galactose, Leloir pathway"/>
    <property type="evidence" value="ECO:0007669"/>
    <property type="project" value="TreeGrafter"/>
</dbReference>
<dbReference type="RefSeq" id="WP_010782400.1">
    <property type="nucleotide sequence ID" value="NZ_ASWH01000003.1"/>
</dbReference>
<accession>R2V332</accession>
<dbReference type="PANTHER" id="PTHR43725:SF53">
    <property type="entry name" value="UDP-ARABINOSE 4-EPIMERASE 1"/>
    <property type="match status" value="1"/>
</dbReference>
<dbReference type="NCBIfam" id="TIGR01179">
    <property type="entry name" value="galE"/>
    <property type="match status" value="1"/>
</dbReference>
<dbReference type="GO" id="GO:0003978">
    <property type="term" value="F:UDP-glucose 4-epimerase activity"/>
    <property type="evidence" value="ECO:0007669"/>
    <property type="project" value="UniProtKB-UniRule"/>
</dbReference>
<dbReference type="OrthoDB" id="9801785at2"/>
<comment type="pathway">
    <text evidence="3 11">Carbohydrate metabolism; galactose metabolism.</text>
</comment>
<reference evidence="14 16" key="2">
    <citation type="submission" date="2013-03" db="EMBL/GenBank/DDBJ databases">
        <title>The Genome Sequence of Enterococcus gilvus ATCC BAA-350 (PacBio/Illumina hybrid assembly).</title>
        <authorList>
            <consortium name="The Broad Institute Genomics Platform"/>
            <consortium name="The Broad Institute Genome Sequencing Center for Infectious Disease"/>
            <person name="Earl A."/>
            <person name="Russ C."/>
            <person name="Gilmore M."/>
            <person name="Surin D."/>
            <person name="Walker B."/>
            <person name="Young S."/>
            <person name="Zeng Q."/>
            <person name="Gargeya S."/>
            <person name="Fitzgerald M."/>
            <person name="Haas B."/>
            <person name="Abouelleil A."/>
            <person name="Allen A.W."/>
            <person name="Alvarado L."/>
            <person name="Arachchi H.M."/>
            <person name="Berlin A.M."/>
            <person name="Chapman S.B."/>
            <person name="Gainer-Dewar J."/>
            <person name="Goldberg J."/>
            <person name="Griggs A."/>
            <person name="Gujja S."/>
            <person name="Hansen M."/>
            <person name="Howarth C."/>
            <person name="Imamovic A."/>
            <person name="Ireland A."/>
            <person name="Larimer J."/>
            <person name="McCowan C."/>
            <person name="Murphy C."/>
            <person name="Pearson M."/>
            <person name="Poon T.W."/>
            <person name="Priest M."/>
            <person name="Roberts A."/>
            <person name="Saif S."/>
            <person name="Shea T."/>
            <person name="Sisk P."/>
            <person name="Sykes S."/>
            <person name="Wortman J."/>
            <person name="Nusbaum C."/>
            <person name="Birren B."/>
        </authorList>
    </citation>
    <scope>NUCLEOTIDE SEQUENCE [LARGE SCALE GENOMIC DNA]</scope>
    <source>
        <strain evidence="14 16">ATCC BAA-350</strain>
    </source>
</reference>
<name>R2V332_9ENTE</name>
<comment type="catalytic activity">
    <reaction evidence="1 11">
        <text>UDP-alpha-D-glucose = UDP-alpha-D-galactose</text>
        <dbReference type="Rhea" id="RHEA:22168"/>
        <dbReference type="ChEBI" id="CHEBI:58885"/>
        <dbReference type="ChEBI" id="CHEBI:66914"/>
        <dbReference type="EC" id="5.1.3.2"/>
    </reaction>
</comment>
<dbReference type="EMBL" id="AJDQ01000026">
    <property type="protein sequence ID" value="EOI52191.1"/>
    <property type="molecule type" value="Genomic_DNA"/>
</dbReference>
<evidence type="ECO:0000256" key="6">
    <source>
        <dbReference type="ARBA" id="ARBA00018569"/>
    </source>
</evidence>
<dbReference type="SUPFAM" id="SSF51735">
    <property type="entry name" value="NAD(P)-binding Rossmann-fold domains"/>
    <property type="match status" value="1"/>
</dbReference>
<keyword evidence="9 11" id="KW-0413">Isomerase</keyword>
<dbReference type="InterPro" id="IPR036291">
    <property type="entry name" value="NAD(P)-bd_dom_sf"/>
</dbReference>
<evidence type="ECO:0000256" key="7">
    <source>
        <dbReference type="ARBA" id="ARBA00023027"/>
    </source>
</evidence>
<protein>
    <recommendedName>
        <fullName evidence="6 11">UDP-glucose 4-epimerase</fullName>
        <ecNumber evidence="5 11">5.1.3.2</ecNumber>
    </recommendedName>
</protein>
<comment type="subunit">
    <text evidence="11">Homodimer.</text>
</comment>
<dbReference type="Gene3D" id="3.90.25.10">
    <property type="entry name" value="UDP-galactose 4-epimerase, domain 1"/>
    <property type="match status" value="1"/>
</dbReference>
<comment type="caution">
    <text evidence="13">The sequence shown here is derived from an EMBL/GenBank/DDBJ whole genome shotgun (WGS) entry which is preliminary data.</text>
</comment>
<dbReference type="CDD" id="cd05247">
    <property type="entry name" value="UDP_G4E_1_SDR_e"/>
    <property type="match status" value="1"/>
</dbReference>
<evidence type="ECO:0000313" key="14">
    <source>
        <dbReference type="EMBL" id="EOW78452.1"/>
    </source>
</evidence>
<comment type="cofactor">
    <cofactor evidence="2 11">
        <name>NAD(+)</name>
        <dbReference type="ChEBI" id="CHEBI:57540"/>
    </cofactor>
</comment>
<dbReference type="UniPathway" id="UPA00214"/>
<evidence type="ECO:0000256" key="3">
    <source>
        <dbReference type="ARBA" id="ARBA00004947"/>
    </source>
</evidence>
<feature type="domain" description="NAD-dependent epimerase/dehydratase" evidence="12">
    <location>
        <begin position="3"/>
        <end position="252"/>
    </location>
</feature>
<evidence type="ECO:0000259" key="12">
    <source>
        <dbReference type="Pfam" id="PF01370"/>
    </source>
</evidence>
<evidence type="ECO:0000256" key="10">
    <source>
        <dbReference type="ARBA" id="ARBA00023277"/>
    </source>
</evidence>
<dbReference type="eggNOG" id="COG1087">
    <property type="taxonomic scope" value="Bacteria"/>
</dbReference>
<dbReference type="AlphaFoldDB" id="R2V332"/>
<evidence type="ECO:0000256" key="2">
    <source>
        <dbReference type="ARBA" id="ARBA00001911"/>
    </source>
</evidence>
<dbReference type="Proteomes" id="UP000014160">
    <property type="component" value="Unassembled WGS sequence"/>
</dbReference>
<sequence length="329" mass="36682">MNILVVGGAGYIGSHVVKQLVEAEHKVVVLDNLQTGHVEAVNKKAAFIEGDVRNEELLKEIFSIVQYDIVFHFAAYSSVAESVSNPLIYFENNVSGLITLLKVMNEFKIKKIIFSSTAAVYGNCSDVLITEDTETIPKSPYGESKLMMEKIIEHCRLAYDINYVVLRYFNVAGADLSGEIGEDHRPETHLLPLVLNIALDKDPSITLFGNDYDTKDGSTIRDYIHVVDLASAHLLSMNYLIKENKSNIFNVGTSSGFSTLEIVKHVELFTNTKISIVFGERRNGDPHSLVASSKKISHLLGWTPQFSDLDTIISSAWSWHQKNPNGYKK</sequence>
<dbReference type="Gene3D" id="3.40.50.720">
    <property type="entry name" value="NAD(P)-binding Rossmann-like Domain"/>
    <property type="match status" value="1"/>
</dbReference>
<evidence type="ECO:0000256" key="8">
    <source>
        <dbReference type="ARBA" id="ARBA00023144"/>
    </source>
</evidence>
<evidence type="ECO:0000313" key="16">
    <source>
        <dbReference type="Proteomes" id="UP000014160"/>
    </source>
</evidence>
<dbReference type="PATRIC" id="fig|1158614.3.peg.4069"/>
<dbReference type="PANTHER" id="PTHR43725">
    <property type="entry name" value="UDP-GLUCOSE 4-EPIMERASE"/>
    <property type="match status" value="1"/>
</dbReference>
<keyword evidence="16" id="KW-1185">Reference proteome</keyword>
<keyword evidence="8" id="KW-0299">Galactose metabolism</keyword>
<evidence type="ECO:0000256" key="1">
    <source>
        <dbReference type="ARBA" id="ARBA00000083"/>
    </source>
</evidence>
<dbReference type="Pfam" id="PF01370">
    <property type="entry name" value="Epimerase"/>
    <property type="match status" value="1"/>
</dbReference>
<organism evidence="13 15">
    <name type="scientific">Enterococcus gilvus ATCC BAA-350</name>
    <dbReference type="NCBI Taxonomy" id="1158614"/>
    <lineage>
        <taxon>Bacteria</taxon>
        <taxon>Bacillati</taxon>
        <taxon>Bacillota</taxon>
        <taxon>Bacilli</taxon>
        <taxon>Lactobacillales</taxon>
        <taxon>Enterococcaceae</taxon>
        <taxon>Enterococcus</taxon>
    </lineage>
</organism>
<evidence type="ECO:0000256" key="4">
    <source>
        <dbReference type="ARBA" id="ARBA00007637"/>
    </source>
</evidence>
<dbReference type="HOGENOM" id="CLU_007383_1_10_9"/>
<gene>
    <name evidence="14" type="ORF">I592_04045</name>
    <name evidence="13" type="ORF">UKC_04087</name>
</gene>
<keyword evidence="10 11" id="KW-0119">Carbohydrate metabolism</keyword>
<evidence type="ECO:0000256" key="5">
    <source>
        <dbReference type="ARBA" id="ARBA00013189"/>
    </source>
</evidence>
<dbReference type="EC" id="5.1.3.2" evidence="5 11"/>
<dbReference type="EMBL" id="ASWH01000003">
    <property type="protein sequence ID" value="EOW78452.1"/>
    <property type="molecule type" value="Genomic_DNA"/>
</dbReference>
<evidence type="ECO:0000313" key="13">
    <source>
        <dbReference type="EMBL" id="EOI52191.1"/>
    </source>
</evidence>
<comment type="similarity">
    <text evidence="4 11">Belongs to the NAD(P)-dependent epimerase/dehydratase family.</text>
</comment>
<dbReference type="Proteomes" id="UP000013750">
    <property type="component" value="Unassembled WGS sequence"/>
</dbReference>
<evidence type="ECO:0000256" key="9">
    <source>
        <dbReference type="ARBA" id="ARBA00023235"/>
    </source>
</evidence>
<dbReference type="InterPro" id="IPR001509">
    <property type="entry name" value="Epimerase_deHydtase"/>
</dbReference>
<keyword evidence="7 11" id="KW-0520">NAD</keyword>